<keyword evidence="1 2" id="KW-0732">Signal</keyword>
<dbReference type="OrthoDB" id="5334769at2"/>
<dbReference type="SUPFAM" id="SSF52833">
    <property type="entry name" value="Thioredoxin-like"/>
    <property type="match status" value="1"/>
</dbReference>
<evidence type="ECO:0000256" key="2">
    <source>
        <dbReference type="SAM" id="SignalP"/>
    </source>
</evidence>
<evidence type="ECO:0000313" key="4">
    <source>
        <dbReference type="Proteomes" id="UP000192602"/>
    </source>
</evidence>
<dbReference type="RefSeq" id="WP_084275761.1">
    <property type="nucleotide sequence ID" value="NZ_AP026671.1"/>
</dbReference>
<feature type="signal peptide" evidence="2">
    <location>
        <begin position="1"/>
        <end position="15"/>
    </location>
</feature>
<dbReference type="Proteomes" id="UP000192602">
    <property type="component" value="Unassembled WGS sequence"/>
</dbReference>
<accession>A0A1W1WTM5</accession>
<evidence type="ECO:0000313" key="3">
    <source>
        <dbReference type="EMBL" id="SMC09539.1"/>
    </source>
</evidence>
<dbReference type="STRING" id="1069081.SAMN05660197_1356"/>
<keyword evidence="4" id="KW-1185">Reference proteome</keyword>
<proteinExistence type="predicted"/>
<gene>
    <name evidence="3" type="ORF">SAMN05660197_1356</name>
</gene>
<dbReference type="PANTHER" id="PTHR15337:SF11">
    <property type="entry name" value="THIOREDOXIN DOMAIN-CONTAINING PROTEIN"/>
    <property type="match status" value="1"/>
</dbReference>
<dbReference type="InterPro" id="IPR036249">
    <property type="entry name" value="Thioredoxin-like_sf"/>
</dbReference>
<dbReference type="InterPro" id="IPR051099">
    <property type="entry name" value="AGR/TXD"/>
</dbReference>
<name>A0A1W1WTM5_9BACT</name>
<protein>
    <submittedName>
        <fullName evidence="3">Highly conserved protein containing a thioredoxin domain</fullName>
    </submittedName>
</protein>
<feature type="chain" id="PRO_5012258302" evidence="2">
    <location>
        <begin position="16"/>
        <end position="135"/>
    </location>
</feature>
<sequence>MLKFIIILFVPLLLAAQIQWQKDFSTALAVAKKSNKPLMIFYESKNCHWCKKMVQETLHNKKVKDRINKEVIAVKIWKERNDYPASFRAKYTPTTFFITPTQKQIIRPVLGYVNVAYFLSYLDDVKRRKKRYKLF</sequence>
<dbReference type="PANTHER" id="PTHR15337">
    <property type="entry name" value="ANTERIOR GRADIENT PROTEIN-RELATED"/>
    <property type="match status" value="1"/>
</dbReference>
<dbReference type="AlphaFoldDB" id="A0A1W1WTM5"/>
<reference evidence="4" key="1">
    <citation type="submission" date="2017-04" db="EMBL/GenBank/DDBJ databases">
        <authorList>
            <person name="Varghese N."/>
            <person name="Submissions S."/>
        </authorList>
    </citation>
    <scope>NUCLEOTIDE SEQUENCE [LARGE SCALE GENOMIC DNA]</scope>
    <source>
        <strain evidence="4">DSM 16512</strain>
    </source>
</reference>
<dbReference type="Pfam" id="PF13899">
    <property type="entry name" value="Thioredoxin_7"/>
    <property type="match status" value="1"/>
</dbReference>
<dbReference type="EMBL" id="FWWZ01000001">
    <property type="protein sequence ID" value="SMC09539.1"/>
    <property type="molecule type" value="Genomic_DNA"/>
</dbReference>
<organism evidence="3 4">
    <name type="scientific">Nitratiruptor tergarcus DSM 16512</name>
    <dbReference type="NCBI Taxonomy" id="1069081"/>
    <lineage>
        <taxon>Bacteria</taxon>
        <taxon>Pseudomonadati</taxon>
        <taxon>Campylobacterota</taxon>
        <taxon>Epsilonproteobacteria</taxon>
        <taxon>Nautiliales</taxon>
        <taxon>Nitratiruptoraceae</taxon>
        <taxon>Nitratiruptor</taxon>
    </lineage>
</organism>
<dbReference type="Gene3D" id="3.40.30.10">
    <property type="entry name" value="Glutaredoxin"/>
    <property type="match status" value="1"/>
</dbReference>
<evidence type="ECO:0000256" key="1">
    <source>
        <dbReference type="ARBA" id="ARBA00022729"/>
    </source>
</evidence>